<sequence>MQIRVATLNDIPAIMQVIAEVVPQMRAVGNLQWDNTYPNPAVFEQDINVNQLWLADVAGEIAGVAAITTEQYPEYAQVGLDISETAIVVHRLAVSPRYKGQGIAVALMQQAEKEAIRRGIKFLRIDTNSQNTIAQNLFIKTGYVFAGEIGLEFRPGMRFYCYEKQL</sequence>
<feature type="domain" description="N-acetyltransferase" evidence="3">
    <location>
        <begin position="1"/>
        <end position="166"/>
    </location>
</feature>
<dbReference type="PROSITE" id="PS51186">
    <property type="entry name" value="GNAT"/>
    <property type="match status" value="1"/>
</dbReference>
<name>A0ABR9XMZ0_9SPHI</name>
<dbReference type="Gene3D" id="3.40.630.30">
    <property type="match status" value="1"/>
</dbReference>
<dbReference type="CDD" id="cd04301">
    <property type="entry name" value="NAT_SF"/>
    <property type="match status" value="1"/>
</dbReference>
<accession>A0ABR9XMZ0</accession>
<comment type="caution">
    <text evidence="4">The sequence shown here is derived from an EMBL/GenBank/DDBJ whole genome shotgun (WGS) entry which is preliminary data.</text>
</comment>
<dbReference type="EMBL" id="JADFFM010000002">
    <property type="protein sequence ID" value="MBE9668656.1"/>
    <property type="molecule type" value="Genomic_DNA"/>
</dbReference>
<proteinExistence type="predicted"/>
<dbReference type="PANTHER" id="PTHR43877">
    <property type="entry name" value="AMINOALKYLPHOSPHONATE N-ACETYLTRANSFERASE-RELATED-RELATED"/>
    <property type="match status" value="1"/>
</dbReference>
<gene>
    <name evidence="4" type="ORF">IRJ18_19965</name>
</gene>
<dbReference type="Proteomes" id="UP000632774">
    <property type="component" value="Unassembled WGS sequence"/>
</dbReference>
<keyword evidence="5" id="KW-1185">Reference proteome</keyword>
<evidence type="ECO:0000313" key="4">
    <source>
        <dbReference type="EMBL" id="MBE9668656.1"/>
    </source>
</evidence>
<protein>
    <submittedName>
        <fullName evidence="4">GNAT family N-acetyltransferase</fullName>
    </submittedName>
</protein>
<dbReference type="InterPro" id="IPR016181">
    <property type="entry name" value="Acyl_CoA_acyltransferase"/>
</dbReference>
<dbReference type="InterPro" id="IPR000182">
    <property type="entry name" value="GNAT_dom"/>
</dbReference>
<dbReference type="PANTHER" id="PTHR43877:SF2">
    <property type="entry name" value="AMINOALKYLPHOSPHONATE N-ACETYLTRANSFERASE-RELATED"/>
    <property type="match status" value="1"/>
</dbReference>
<keyword evidence="1" id="KW-0808">Transferase</keyword>
<dbReference type="InterPro" id="IPR050832">
    <property type="entry name" value="Bact_Acetyltransf"/>
</dbReference>
<organism evidence="4 5">
    <name type="scientific">Mucilaginibacter boryungensis</name>
    <dbReference type="NCBI Taxonomy" id="768480"/>
    <lineage>
        <taxon>Bacteria</taxon>
        <taxon>Pseudomonadati</taxon>
        <taxon>Bacteroidota</taxon>
        <taxon>Sphingobacteriia</taxon>
        <taxon>Sphingobacteriales</taxon>
        <taxon>Sphingobacteriaceae</taxon>
        <taxon>Mucilaginibacter</taxon>
    </lineage>
</organism>
<evidence type="ECO:0000256" key="1">
    <source>
        <dbReference type="ARBA" id="ARBA00022679"/>
    </source>
</evidence>
<reference evidence="4 5" key="1">
    <citation type="submission" date="2020-10" db="EMBL/GenBank/DDBJ databases">
        <title>Mucilaginibacter mali sp. nov., isolated from rhizosphere soil of apple orchard.</title>
        <authorList>
            <person name="Lee J.-S."/>
            <person name="Kim H.S."/>
            <person name="Kim J.-S."/>
        </authorList>
    </citation>
    <scope>NUCLEOTIDE SEQUENCE [LARGE SCALE GENOMIC DNA]</scope>
    <source>
        <strain evidence="4 5">KCTC 23157</strain>
    </source>
</reference>
<dbReference type="SUPFAM" id="SSF55729">
    <property type="entry name" value="Acyl-CoA N-acyltransferases (Nat)"/>
    <property type="match status" value="1"/>
</dbReference>
<evidence type="ECO:0000313" key="5">
    <source>
        <dbReference type="Proteomes" id="UP000632774"/>
    </source>
</evidence>
<dbReference type="RefSeq" id="WP_194108046.1">
    <property type="nucleotide sequence ID" value="NZ_JADFFM010000002.1"/>
</dbReference>
<evidence type="ECO:0000259" key="3">
    <source>
        <dbReference type="PROSITE" id="PS51186"/>
    </source>
</evidence>
<keyword evidence="2" id="KW-0012">Acyltransferase</keyword>
<dbReference type="Pfam" id="PF00583">
    <property type="entry name" value="Acetyltransf_1"/>
    <property type="match status" value="1"/>
</dbReference>
<evidence type="ECO:0000256" key="2">
    <source>
        <dbReference type="ARBA" id="ARBA00023315"/>
    </source>
</evidence>